<sequence>MEMREVLSREGREAKNLLVYQFCDETTSSGASGSIGGGGGVAGSDGGAAGSGGVLLNGDCYRKPPMVPMKSPSGTPKNCQSPTSPRLKPSENAGGGSNGPRVRSASTGRDKKSELQARYWALLFGNLQRAVNEIYQTVECYENISSCQEANPSAGELCAGL</sequence>
<reference evidence="3" key="1">
    <citation type="submission" date="2025-08" db="UniProtKB">
        <authorList>
            <consortium name="RefSeq"/>
        </authorList>
    </citation>
    <scope>IDENTIFICATION</scope>
</reference>
<dbReference type="AlphaFoldDB" id="A0A6P4DZ19"/>
<organism evidence="3">
    <name type="scientific">Drosophila rhopaloa</name>
    <name type="common">Fruit fly</name>
    <dbReference type="NCBI Taxonomy" id="1041015"/>
    <lineage>
        <taxon>Eukaryota</taxon>
        <taxon>Metazoa</taxon>
        <taxon>Ecdysozoa</taxon>
        <taxon>Arthropoda</taxon>
        <taxon>Hexapoda</taxon>
        <taxon>Insecta</taxon>
        <taxon>Pterygota</taxon>
        <taxon>Neoptera</taxon>
        <taxon>Endopterygota</taxon>
        <taxon>Diptera</taxon>
        <taxon>Brachycera</taxon>
        <taxon>Muscomorpha</taxon>
        <taxon>Ephydroidea</taxon>
        <taxon>Drosophilidae</taxon>
        <taxon>Drosophila</taxon>
        <taxon>Sophophora</taxon>
    </lineage>
</organism>
<dbReference type="PANTHER" id="PTHR31434">
    <property type="entry name" value="S PHASE CYCLIN A-ASSOCIATED PROTEIN IN THE ENDOPLASMIC RETICULUM"/>
    <property type="match status" value="1"/>
</dbReference>
<feature type="region of interest" description="Disordered" evidence="1">
    <location>
        <begin position="61"/>
        <end position="110"/>
    </location>
</feature>
<evidence type="ECO:0000256" key="1">
    <source>
        <dbReference type="SAM" id="MobiDB-lite"/>
    </source>
</evidence>
<gene>
    <name evidence="3" type="primary">LOC108037312</name>
</gene>
<evidence type="ECO:0000259" key="2">
    <source>
        <dbReference type="Pfam" id="PF16501"/>
    </source>
</evidence>
<proteinExistence type="predicted"/>
<feature type="domain" description="S phase cyclin A-associated protein in the endoplasmic reticulum N-terminal" evidence="2">
    <location>
        <begin position="106"/>
        <end position="150"/>
    </location>
</feature>
<dbReference type="Pfam" id="PF16501">
    <property type="entry name" value="SCAPER_N"/>
    <property type="match status" value="1"/>
</dbReference>
<dbReference type="RefSeq" id="XP_016969344.1">
    <property type="nucleotide sequence ID" value="XM_017113855.1"/>
</dbReference>
<name>A0A6P4DZ19_DRORH</name>
<dbReference type="InterPro" id="IPR032446">
    <property type="entry name" value="SCAPER_N"/>
</dbReference>
<accession>A0A6P4DZ19</accession>
<dbReference type="OrthoDB" id="71500at2759"/>
<dbReference type="PANTHER" id="PTHR31434:SF2">
    <property type="entry name" value="S PHASE CYCLIN A-ASSOCIATED PROTEIN IN THE ENDOPLASMIC RETICULUM"/>
    <property type="match status" value="1"/>
</dbReference>
<feature type="compositionally biased region" description="Polar residues" evidence="1">
    <location>
        <begin position="72"/>
        <end position="84"/>
    </location>
</feature>
<evidence type="ECO:0000313" key="3">
    <source>
        <dbReference type="RefSeq" id="XP_016969344.1"/>
    </source>
</evidence>
<protein>
    <submittedName>
        <fullName evidence="3">S phase cyclin A-associated protein in the endoplasmic reticulum-like</fullName>
    </submittedName>
</protein>